<protein>
    <submittedName>
        <fullName evidence="2">Uncharacterized protein</fullName>
    </submittedName>
</protein>
<name>A0ABQ6T308_9GAMM</name>
<reference evidence="2 3" key="1">
    <citation type="journal article" date="2020" name="Antonie Van Leeuwenhoek">
        <title>Stenotrophomonas cyclobalanopsidis sp. nov., isolated from the leaf spot disease of Cyclobalanopsis patelliformis.</title>
        <authorList>
            <person name="Bian D.R."/>
            <person name="Xue H."/>
            <person name="Piao C.G."/>
            <person name="Li Y."/>
        </authorList>
    </citation>
    <scope>NUCLEOTIDE SEQUENCE [LARGE SCALE GENOMIC DNA]</scope>
    <source>
        <strain evidence="2 3">TPQG1-4</strain>
    </source>
</reference>
<organism evidence="2 3">
    <name type="scientific">Stenotrophomonas cyclobalanopsidis</name>
    <dbReference type="NCBI Taxonomy" id="2771362"/>
    <lineage>
        <taxon>Bacteria</taxon>
        <taxon>Pseudomonadati</taxon>
        <taxon>Pseudomonadota</taxon>
        <taxon>Gammaproteobacteria</taxon>
        <taxon>Lysobacterales</taxon>
        <taxon>Lysobacteraceae</taxon>
        <taxon>Stenotrophomonas</taxon>
    </lineage>
</organism>
<keyword evidence="3" id="KW-1185">Reference proteome</keyword>
<proteinExistence type="predicted"/>
<sequence length="133" mass="14618">MADLKIWSSRASSTLLGIGLLLPSMSVWAGPAPAQVQTYNVLEPQQIEMLRSYAQGFVDAKQRAGFVLDAGKAPSSWFQIRYQGRPVMAVENTPAGLVVSVPAGVDLLAPDLLRLRNEFRIWLEHGERLRAGE</sequence>
<comment type="caution">
    <text evidence="2">The sequence shown here is derived from an EMBL/GenBank/DDBJ whole genome shotgun (WGS) entry which is preliminary data.</text>
</comment>
<evidence type="ECO:0000256" key="1">
    <source>
        <dbReference type="SAM" id="SignalP"/>
    </source>
</evidence>
<evidence type="ECO:0000313" key="2">
    <source>
        <dbReference type="EMBL" id="KAA9001517.1"/>
    </source>
</evidence>
<feature type="chain" id="PRO_5046693741" evidence="1">
    <location>
        <begin position="30"/>
        <end position="133"/>
    </location>
</feature>
<evidence type="ECO:0000313" key="3">
    <source>
        <dbReference type="Proteomes" id="UP000326367"/>
    </source>
</evidence>
<dbReference type="EMBL" id="VYKI01000005">
    <property type="protein sequence ID" value="KAA9001517.1"/>
    <property type="molecule type" value="Genomic_DNA"/>
</dbReference>
<dbReference type="Proteomes" id="UP000326367">
    <property type="component" value="Unassembled WGS sequence"/>
</dbReference>
<feature type="signal peptide" evidence="1">
    <location>
        <begin position="1"/>
        <end position="29"/>
    </location>
</feature>
<accession>A0ABQ6T308</accession>
<gene>
    <name evidence="2" type="ORF">FJU31_06045</name>
</gene>
<keyword evidence="1" id="KW-0732">Signal</keyword>